<evidence type="ECO:0000256" key="1">
    <source>
        <dbReference type="ARBA" id="ARBA00001933"/>
    </source>
</evidence>
<name>A0A378XEJ0_9BURK</name>
<dbReference type="SUPFAM" id="SSF53383">
    <property type="entry name" value="PLP-dependent transferases"/>
    <property type="match status" value="1"/>
</dbReference>
<dbReference type="GO" id="GO:0005737">
    <property type="term" value="C:cytoplasm"/>
    <property type="evidence" value="ECO:0007669"/>
    <property type="project" value="TreeGrafter"/>
</dbReference>
<dbReference type="InterPro" id="IPR015421">
    <property type="entry name" value="PyrdxlP-dep_Trfase_major"/>
</dbReference>
<keyword evidence="4 8" id="KW-0808">Transferase</keyword>
<protein>
    <submittedName>
        <fullName evidence="7">Aminotransferase class I/II-fold pyridoxal phosphate-dependent enzyme</fullName>
    </submittedName>
    <submittedName>
        <fullName evidence="8">Methionine aminotransferase</fullName>
        <ecNumber evidence="8">2.6.1.88</ecNumber>
    </submittedName>
</protein>
<evidence type="ECO:0000256" key="3">
    <source>
        <dbReference type="ARBA" id="ARBA00022576"/>
    </source>
</evidence>
<dbReference type="Proteomes" id="UP000254603">
    <property type="component" value="Unassembled WGS sequence"/>
</dbReference>
<evidence type="ECO:0000259" key="6">
    <source>
        <dbReference type="Pfam" id="PF00155"/>
    </source>
</evidence>
<dbReference type="InterPro" id="IPR051326">
    <property type="entry name" value="Kynurenine-oxoglutarate_AT"/>
</dbReference>
<keyword evidence="5" id="KW-0663">Pyridoxal phosphate</keyword>
<evidence type="ECO:0000313" key="8">
    <source>
        <dbReference type="EMBL" id="SUA54370.1"/>
    </source>
</evidence>
<dbReference type="PANTHER" id="PTHR43807:SF20">
    <property type="entry name" value="FI04487P"/>
    <property type="match status" value="1"/>
</dbReference>
<dbReference type="EMBL" id="CP065725">
    <property type="protein sequence ID" value="QPT38990.1"/>
    <property type="molecule type" value="Genomic_DNA"/>
</dbReference>
<evidence type="ECO:0000256" key="5">
    <source>
        <dbReference type="ARBA" id="ARBA00022898"/>
    </source>
</evidence>
<proteinExistence type="inferred from homology"/>
<dbReference type="RefSeq" id="WP_018574746.1">
    <property type="nucleotide sequence ID" value="NZ_CP065725.1"/>
</dbReference>
<dbReference type="InterPro" id="IPR015422">
    <property type="entry name" value="PyrdxlP-dep_Trfase_small"/>
</dbReference>
<dbReference type="EC" id="2.6.1.88" evidence="8"/>
<dbReference type="Gene3D" id="3.40.640.10">
    <property type="entry name" value="Type I PLP-dependent aspartate aminotransferase-like (Major domain)"/>
    <property type="match status" value="1"/>
</dbReference>
<dbReference type="GO" id="GO:0010326">
    <property type="term" value="F:methionine-oxo-acid transaminase activity"/>
    <property type="evidence" value="ECO:0007669"/>
    <property type="project" value="UniProtKB-EC"/>
</dbReference>
<evidence type="ECO:0000256" key="4">
    <source>
        <dbReference type="ARBA" id="ARBA00022679"/>
    </source>
</evidence>
<dbReference type="FunFam" id="3.40.640.10:FF:000033">
    <property type="entry name" value="Aspartate aminotransferase"/>
    <property type="match status" value="1"/>
</dbReference>
<dbReference type="AlphaFoldDB" id="A0A378XEJ0"/>
<evidence type="ECO:0000313" key="7">
    <source>
        <dbReference type="EMBL" id="QPT38990.1"/>
    </source>
</evidence>
<dbReference type="Gene3D" id="3.90.1150.10">
    <property type="entry name" value="Aspartate Aminotransferase, domain 1"/>
    <property type="match status" value="1"/>
</dbReference>
<comment type="similarity">
    <text evidence="2">Belongs to the class-I pyridoxal-phosphate-dependent aminotransferase family.</text>
</comment>
<evidence type="ECO:0000313" key="9">
    <source>
        <dbReference type="Proteomes" id="UP000254603"/>
    </source>
</evidence>
<comment type="cofactor">
    <cofactor evidence="1">
        <name>pyridoxal 5'-phosphate</name>
        <dbReference type="ChEBI" id="CHEBI:597326"/>
    </cofactor>
</comment>
<keyword evidence="10" id="KW-1185">Reference proteome</keyword>
<evidence type="ECO:0000256" key="2">
    <source>
        <dbReference type="ARBA" id="ARBA00007441"/>
    </source>
</evidence>
<reference evidence="7 10" key="2">
    <citation type="submission" date="2020-12" db="EMBL/GenBank/DDBJ databases">
        <title>FDA dAtabase for Regulatory Grade micrObial Sequences (FDA-ARGOS): Supporting development and validation of Infectious Disease Dx tests.</title>
        <authorList>
            <person name="Sproer C."/>
            <person name="Gronow S."/>
            <person name="Severitt S."/>
            <person name="Schroder I."/>
            <person name="Tallon L."/>
            <person name="Sadzewicz L."/>
            <person name="Zhao X."/>
            <person name="Boylan J."/>
            <person name="Ott S."/>
            <person name="Bowen H."/>
            <person name="Vavikolanu K."/>
            <person name="Mehta A."/>
            <person name="Aluvathingal J."/>
            <person name="Nadendla S."/>
            <person name="Lowell S."/>
            <person name="Myers T."/>
            <person name="Yan Y."/>
            <person name="Sichtig H."/>
        </authorList>
    </citation>
    <scope>NUCLEOTIDE SEQUENCE [LARGE SCALE GENOMIC DNA]</scope>
    <source>
        <strain evidence="7 10">FDAARGOS_872</strain>
    </source>
</reference>
<dbReference type="Proteomes" id="UP000594903">
    <property type="component" value="Chromosome"/>
</dbReference>
<dbReference type="NCBIfam" id="NF006569">
    <property type="entry name" value="PRK09082.1"/>
    <property type="match status" value="1"/>
</dbReference>
<dbReference type="CDD" id="cd00609">
    <property type="entry name" value="AAT_like"/>
    <property type="match status" value="1"/>
</dbReference>
<gene>
    <name evidence="8" type="primary">ybdL</name>
    <name evidence="7" type="ORF">I6G29_07150</name>
    <name evidence="8" type="ORF">NCTC11997_01491</name>
</gene>
<feature type="domain" description="Aminotransferase class I/classII large" evidence="6">
    <location>
        <begin position="34"/>
        <end position="391"/>
    </location>
</feature>
<dbReference type="Pfam" id="PF00155">
    <property type="entry name" value="Aminotran_1_2"/>
    <property type="match status" value="1"/>
</dbReference>
<organism evidence="8 9">
    <name type="scientific">Oligella ureolytica</name>
    <dbReference type="NCBI Taxonomy" id="90244"/>
    <lineage>
        <taxon>Bacteria</taxon>
        <taxon>Pseudomonadati</taxon>
        <taxon>Pseudomonadota</taxon>
        <taxon>Betaproteobacteria</taxon>
        <taxon>Burkholderiales</taxon>
        <taxon>Alcaligenaceae</taxon>
        <taxon>Oligella</taxon>
    </lineage>
</organism>
<dbReference type="InterPro" id="IPR004839">
    <property type="entry name" value="Aminotransferase_I/II_large"/>
</dbReference>
<dbReference type="OrthoDB" id="9763453at2"/>
<dbReference type="EMBL" id="UGSB01000001">
    <property type="protein sequence ID" value="SUA54370.1"/>
    <property type="molecule type" value="Genomic_DNA"/>
</dbReference>
<evidence type="ECO:0000313" key="10">
    <source>
        <dbReference type="Proteomes" id="UP000594903"/>
    </source>
</evidence>
<dbReference type="PANTHER" id="PTHR43807">
    <property type="entry name" value="FI04487P"/>
    <property type="match status" value="1"/>
</dbReference>
<dbReference type="InterPro" id="IPR015424">
    <property type="entry name" value="PyrdxlP-dep_Trfase"/>
</dbReference>
<sequence length="396" mass="44558">MTLTNQALEIRSKLPDVGTTIFTVMSQLAVENNAINLGQGFPEFNPDEKLLTLVNNAMKEGHNQYAPMPGIPSLRNEIANKVKTLYGADINPDSEITVVSGATEALIVAINAIVHPGDEVIVIEPCYDSYVPCIRLAGGVPVFVQLNKPTKENPSYSMNWDQLKEVITDKTRLIILNFPHNPTGITLKQEDLDTLAEITREKNIFLIADEVYEHIVYNNKKFLSFLTHPELQAKTFAISSFGKTYHNTGWKIGYCVAPSKLSAEFRKIHQFTVFSVPTPFQFALAEFMKEPSHYLKLASFYEKKHDLLLNGLKETRFKAIPSDGTFFLLADYSEISDENELDFAIQLTKKMGVTLIPVSAFYQDSRSIEANNHILRFCFAKGDKTLEKAIELLKKI</sequence>
<dbReference type="GO" id="GO:0030170">
    <property type="term" value="F:pyridoxal phosphate binding"/>
    <property type="evidence" value="ECO:0007669"/>
    <property type="project" value="InterPro"/>
</dbReference>
<dbReference type="STRING" id="1122619.GCA_000373745_01572"/>
<keyword evidence="3 8" id="KW-0032">Aminotransferase</keyword>
<reference evidence="8 9" key="1">
    <citation type="submission" date="2018-06" db="EMBL/GenBank/DDBJ databases">
        <authorList>
            <consortium name="Pathogen Informatics"/>
            <person name="Doyle S."/>
        </authorList>
    </citation>
    <scope>NUCLEOTIDE SEQUENCE [LARGE SCALE GENOMIC DNA]</scope>
    <source>
        <strain evidence="8 9">NCTC11997</strain>
    </source>
</reference>
<dbReference type="GO" id="GO:0016212">
    <property type="term" value="F:kynurenine-oxoglutarate transaminase activity"/>
    <property type="evidence" value="ECO:0007669"/>
    <property type="project" value="TreeGrafter"/>
</dbReference>
<accession>A0A378XEJ0</accession>